<dbReference type="EMBL" id="CP033464">
    <property type="protein sequence ID" value="QDX95466.1"/>
    <property type="molecule type" value="Genomic_DNA"/>
</dbReference>
<dbReference type="Proteomes" id="UP000319432">
    <property type="component" value="Chromosome"/>
</dbReference>
<dbReference type="OrthoDB" id="871140at2"/>
<accession>A0A518VEN9</accession>
<gene>
    <name evidence="1" type="ORF">EEL30_26290</name>
</gene>
<sequence>MYQFASNPNQLNIDGFYKTGGGDILKFETHIYTNVQPYQYRVNGLAWLRHQNPKKESPTIIISGEWLQAGPLLAYLRHGIWYYKGSHVNPKAEADFYFDEHEKKVKVEVRLYRFSNSEEHYTWKGTKIGDSVR</sequence>
<evidence type="ECO:0000313" key="2">
    <source>
        <dbReference type="Proteomes" id="UP000319432"/>
    </source>
</evidence>
<protein>
    <submittedName>
        <fullName evidence="1">Uncharacterized protein</fullName>
    </submittedName>
</protein>
<proteinExistence type="predicted"/>
<evidence type="ECO:0000313" key="1">
    <source>
        <dbReference type="EMBL" id="QDX95466.1"/>
    </source>
</evidence>
<organism evidence="1 2">
    <name type="scientific">Brevibacillus laterosporus</name>
    <name type="common">Bacillus laterosporus</name>
    <dbReference type="NCBI Taxonomy" id="1465"/>
    <lineage>
        <taxon>Bacteria</taxon>
        <taxon>Bacillati</taxon>
        <taxon>Bacillota</taxon>
        <taxon>Bacilli</taxon>
        <taxon>Bacillales</taxon>
        <taxon>Paenibacillaceae</taxon>
        <taxon>Brevibacillus</taxon>
    </lineage>
</organism>
<name>A0A518VEN9_BRELA</name>
<reference evidence="1 2" key="1">
    <citation type="submission" date="2018-11" db="EMBL/GenBank/DDBJ databases">
        <title>Phylogenetic determinants of toxin gene distribution in genomes of Brevibacillus laterosporus.</title>
        <authorList>
            <person name="Glare T.R."/>
            <person name="Durrant A."/>
            <person name="Berry C."/>
            <person name="Palma L."/>
            <person name="Ormskirk M."/>
            <person name="Cox M.O."/>
        </authorList>
    </citation>
    <scope>NUCLEOTIDE SEQUENCE [LARGE SCALE GENOMIC DNA]</scope>
    <source>
        <strain evidence="1 2">1821L</strain>
    </source>
</reference>
<keyword evidence="2" id="KW-1185">Reference proteome</keyword>
<dbReference type="AlphaFoldDB" id="A0A518VEN9"/>